<dbReference type="EMBL" id="BKCJ010597208">
    <property type="protein sequence ID" value="GFB30311.1"/>
    <property type="molecule type" value="Genomic_DNA"/>
</dbReference>
<accession>A0A699LEJ8</accession>
<gene>
    <name evidence="1" type="ORF">Tci_702282</name>
</gene>
<feature type="non-terminal residue" evidence="1">
    <location>
        <position position="268"/>
    </location>
</feature>
<evidence type="ECO:0008006" key="2">
    <source>
        <dbReference type="Google" id="ProtNLM"/>
    </source>
</evidence>
<organism evidence="1">
    <name type="scientific">Tanacetum cinerariifolium</name>
    <name type="common">Dalmatian daisy</name>
    <name type="synonym">Chrysanthemum cinerariifolium</name>
    <dbReference type="NCBI Taxonomy" id="118510"/>
    <lineage>
        <taxon>Eukaryota</taxon>
        <taxon>Viridiplantae</taxon>
        <taxon>Streptophyta</taxon>
        <taxon>Embryophyta</taxon>
        <taxon>Tracheophyta</taxon>
        <taxon>Spermatophyta</taxon>
        <taxon>Magnoliopsida</taxon>
        <taxon>eudicotyledons</taxon>
        <taxon>Gunneridae</taxon>
        <taxon>Pentapetalae</taxon>
        <taxon>asterids</taxon>
        <taxon>campanulids</taxon>
        <taxon>Asterales</taxon>
        <taxon>Asteraceae</taxon>
        <taxon>Asteroideae</taxon>
        <taxon>Anthemideae</taxon>
        <taxon>Anthemidinae</taxon>
        <taxon>Tanacetum</taxon>
    </lineage>
</organism>
<evidence type="ECO:0000313" key="1">
    <source>
        <dbReference type="EMBL" id="GFB30311.1"/>
    </source>
</evidence>
<reference evidence="1" key="1">
    <citation type="journal article" date="2019" name="Sci. Rep.">
        <title>Draft genome of Tanacetum cinerariifolium, the natural source of mosquito coil.</title>
        <authorList>
            <person name="Yamashiro T."/>
            <person name="Shiraishi A."/>
            <person name="Satake H."/>
            <person name="Nakayama K."/>
        </authorList>
    </citation>
    <scope>NUCLEOTIDE SEQUENCE</scope>
</reference>
<comment type="caution">
    <text evidence="1">The sequence shown here is derived from an EMBL/GenBank/DDBJ whole genome shotgun (WGS) entry which is preliminary data.</text>
</comment>
<name>A0A699LEJ8_TANCI</name>
<dbReference type="AlphaFoldDB" id="A0A699LEJ8"/>
<proteinExistence type="predicted"/>
<sequence length="268" mass="30102">MVVLENTVSTISQEYLLEFTLEYGISESLHLEFPGPEDPIVEFLEGKVNVYTKFFEFANFRIPISQFLFDILSHYQIHLSQMSVIGVAKNNRFFWVDDRVFPTVADWRTSAPKDQMPPVGSYSTADVACLNTRHTPIQKQSEALLCLVGLSQRYFLGDDVYPTFLYDDDRDMDLFSLISAPNPAKVKTETHPRAAYKVPLLTATANRVIDMEDMTGVSGSSGTPSTVEKLPLDFSYKDPTPMITESIKAKEQWQDELSQGAAPVGNPP</sequence>
<protein>
    <recommendedName>
        <fullName evidence="2">Transposase (Putative), gypsy type</fullName>
    </recommendedName>
</protein>